<dbReference type="CDD" id="cd03801">
    <property type="entry name" value="GT4_PimA-like"/>
    <property type="match status" value="1"/>
</dbReference>
<keyword evidence="3 6" id="KW-0808">Transferase</keyword>
<evidence type="ECO:0000256" key="3">
    <source>
        <dbReference type="ARBA" id="ARBA00022679"/>
    </source>
</evidence>
<evidence type="ECO:0000256" key="1">
    <source>
        <dbReference type="ARBA" id="ARBA00009481"/>
    </source>
</evidence>
<dbReference type="PANTHER" id="PTHR12526">
    <property type="entry name" value="GLYCOSYLTRANSFERASE"/>
    <property type="match status" value="1"/>
</dbReference>
<organism evidence="6 7">
    <name type="scientific">Mycolicibacter sinensis (strain JDM601)</name>
    <name type="common">Mycobacterium sinense</name>
    <dbReference type="NCBI Taxonomy" id="875328"/>
    <lineage>
        <taxon>Bacteria</taxon>
        <taxon>Bacillati</taxon>
        <taxon>Actinomycetota</taxon>
        <taxon>Actinomycetes</taxon>
        <taxon>Mycobacteriales</taxon>
        <taxon>Mycobacteriaceae</taxon>
        <taxon>Mycolicibacter</taxon>
    </lineage>
</organism>
<dbReference type="Pfam" id="PF13439">
    <property type="entry name" value="Glyco_transf_4"/>
    <property type="match status" value="1"/>
</dbReference>
<dbReference type="Pfam" id="PF00534">
    <property type="entry name" value="Glycos_transf_1"/>
    <property type="match status" value="1"/>
</dbReference>
<evidence type="ECO:0000313" key="7">
    <source>
        <dbReference type="Proteomes" id="UP000093985"/>
    </source>
</evidence>
<dbReference type="InterPro" id="IPR028098">
    <property type="entry name" value="Glyco_trans_4-like_N"/>
</dbReference>
<keyword evidence="2" id="KW-0328">Glycosyltransferase</keyword>
<proteinExistence type="inferred from homology"/>
<evidence type="ECO:0000313" key="6">
    <source>
        <dbReference type="EMBL" id="OBG00577.1"/>
    </source>
</evidence>
<evidence type="ECO:0000259" key="4">
    <source>
        <dbReference type="Pfam" id="PF00534"/>
    </source>
</evidence>
<feature type="domain" description="Glycosyltransferase subfamily 4-like N-terminal" evidence="5">
    <location>
        <begin position="21"/>
        <end position="186"/>
    </location>
</feature>
<dbReference type="Gene3D" id="3.40.50.2000">
    <property type="entry name" value="Glycogen Phosphorylase B"/>
    <property type="match status" value="2"/>
</dbReference>
<accession>A0A1A2DSW1</accession>
<comment type="caution">
    <text evidence="6">The sequence shown here is derived from an EMBL/GenBank/DDBJ whole genome shotgun (WGS) entry which is preliminary data.</text>
</comment>
<dbReference type="Proteomes" id="UP000093985">
    <property type="component" value="Unassembled WGS sequence"/>
</dbReference>
<protein>
    <submittedName>
        <fullName evidence="6">Glycosyl transferase</fullName>
    </submittedName>
</protein>
<dbReference type="GO" id="GO:0016757">
    <property type="term" value="F:glycosyltransferase activity"/>
    <property type="evidence" value="ECO:0007669"/>
    <property type="project" value="UniProtKB-KW"/>
</dbReference>
<dbReference type="EMBL" id="LZIN01000098">
    <property type="protein sequence ID" value="OBG00577.1"/>
    <property type="molecule type" value="Genomic_DNA"/>
</dbReference>
<dbReference type="AlphaFoldDB" id="A0A1A2DSW1"/>
<dbReference type="OrthoDB" id="9806887at2"/>
<dbReference type="InterPro" id="IPR001296">
    <property type="entry name" value="Glyco_trans_1"/>
</dbReference>
<dbReference type="PANTHER" id="PTHR12526:SF640">
    <property type="entry name" value="COLANIC ACID BIOSYNTHESIS GLYCOSYLTRANSFERASE WCAL-RELATED"/>
    <property type="match status" value="1"/>
</dbReference>
<gene>
    <name evidence="6" type="ORF">A5771_18640</name>
</gene>
<reference evidence="7" key="1">
    <citation type="submission" date="2016-06" db="EMBL/GenBank/DDBJ databases">
        <authorList>
            <person name="Sutton G."/>
            <person name="Brinkac L."/>
            <person name="Sanka R."/>
            <person name="Adams M."/>
            <person name="Lau E."/>
            <person name="Mehaffy C."/>
            <person name="Tameris M."/>
            <person name="Hatherill M."/>
            <person name="Hanekom W."/>
            <person name="Mahomed H."/>
            <person name="Mcshane H."/>
        </authorList>
    </citation>
    <scope>NUCLEOTIDE SEQUENCE [LARGE SCALE GENOMIC DNA]</scope>
    <source>
        <strain evidence="7">852014-51077_SCH5608930-a</strain>
    </source>
</reference>
<sequence length="384" mass="41891">MSAVRSVLLLCWRDTGHPQGGGSETYLQRIGAELAAAGVAVTLRTARYPGAPEHEVVDGVRISRRGGPYTVYLWAGAAMVAARLGLGPLRRVRPDAVIDTQNGLPFLARLAYGRRVAVLVHHCHREQWPVAGPVLSRIGWLVESRLSPWLNRRNQYLTVSLPSARDLIELGVGAERIAVVRNGLDEAPPPTLTGPRADAPRVVVLSRLVPHKQIEDALDAVAALRTRVPKLRLDVIGGGWWADRLVQHAAALGITDAVTFHGHVDEETKHRLVQQAWVHVLPSRKEGWGLAVVEAGQHGVPTIGYRDSGGLSDSIVDGVTGLLVDDRDQLVEQLHRLLADPVLREQLGGKAQDRSAEFSWRQSADGLREVLEAVCERRYVSGVV</sequence>
<feature type="domain" description="Glycosyl transferase family 1" evidence="4">
    <location>
        <begin position="197"/>
        <end position="353"/>
    </location>
</feature>
<dbReference type="RefSeq" id="WP_064857024.1">
    <property type="nucleotide sequence ID" value="NZ_LZIM01000111.1"/>
</dbReference>
<comment type="similarity">
    <text evidence="1">Belongs to the glycosyltransferase group 1 family. Glycosyltransferase 4 subfamily.</text>
</comment>
<dbReference type="SUPFAM" id="SSF53756">
    <property type="entry name" value="UDP-Glycosyltransferase/glycogen phosphorylase"/>
    <property type="match status" value="1"/>
</dbReference>
<name>A0A1A2DSW1_MYCSD</name>
<evidence type="ECO:0000259" key="5">
    <source>
        <dbReference type="Pfam" id="PF13439"/>
    </source>
</evidence>
<evidence type="ECO:0000256" key="2">
    <source>
        <dbReference type="ARBA" id="ARBA00022676"/>
    </source>
</evidence>